<accession>A0A2T0Q3A1</accession>
<dbReference type="InterPro" id="IPR040442">
    <property type="entry name" value="Pyrv_kinase-like_dom_sf"/>
</dbReference>
<dbReference type="Gene3D" id="3.20.20.60">
    <property type="entry name" value="Phosphoenolpyruvate-binding domains"/>
    <property type="match status" value="1"/>
</dbReference>
<evidence type="ECO:0000256" key="2">
    <source>
        <dbReference type="ARBA" id="ARBA00022723"/>
    </source>
</evidence>
<dbReference type="RefSeq" id="WP_106248517.1">
    <property type="nucleotide sequence ID" value="NZ_PVZC01000005.1"/>
</dbReference>
<dbReference type="InterPro" id="IPR005000">
    <property type="entry name" value="Aldolase/citrate-lyase_domain"/>
</dbReference>
<dbReference type="OrthoDB" id="4322898at2"/>
<dbReference type="PIRSF" id="PIRSF015582">
    <property type="entry name" value="Cit_lyase_B"/>
    <property type="match status" value="1"/>
</dbReference>
<dbReference type="GO" id="GO:0016829">
    <property type="term" value="F:lyase activity"/>
    <property type="evidence" value="ECO:0007669"/>
    <property type="project" value="UniProtKB-KW"/>
</dbReference>
<feature type="binding site" evidence="4">
    <location>
        <position position="125"/>
    </location>
    <ligand>
        <name>substrate</name>
    </ligand>
</feature>
<dbReference type="InterPro" id="IPR015813">
    <property type="entry name" value="Pyrv/PenolPyrv_kinase-like_dom"/>
</dbReference>
<comment type="caution">
    <text evidence="7">The sequence shown here is derived from an EMBL/GenBank/DDBJ whole genome shotgun (WGS) entry which is preliminary data.</text>
</comment>
<dbReference type="PANTHER" id="PTHR32308:SF0">
    <property type="entry name" value="HPCH_HPAI ALDOLASE_CITRATE LYASE DOMAIN-CONTAINING PROTEIN"/>
    <property type="match status" value="1"/>
</dbReference>
<keyword evidence="2 5" id="KW-0479">Metal-binding</keyword>
<reference evidence="7 8" key="1">
    <citation type="submission" date="2018-03" db="EMBL/GenBank/DDBJ databases">
        <title>Genomic Encyclopedia of Archaeal and Bacterial Type Strains, Phase II (KMG-II): from individual species to whole genera.</title>
        <authorList>
            <person name="Goeker M."/>
        </authorList>
    </citation>
    <scope>NUCLEOTIDE SEQUENCE [LARGE SCALE GENOMIC DNA]</scope>
    <source>
        <strain evidence="7 8">DSM 45601</strain>
    </source>
</reference>
<evidence type="ECO:0000256" key="1">
    <source>
        <dbReference type="ARBA" id="ARBA00001946"/>
    </source>
</evidence>
<dbReference type="GO" id="GO:0006107">
    <property type="term" value="P:oxaloacetate metabolic process"/>
    <property type="evidence" value="ECO:0007669"/>
    <property type="project" value="TreeGrafter"/>
</dbReference>
<dbReference type="InterPro" id="IPR011206">
    <property type="entry name" value="Citrate_lyase_beta/mcl1/mcl2"/>
</dbReference>
<keyword evidence="8" id="KW-1185">Reference proteome</keyword>
<organism evidence="7 8">
    <name type="scientific">Allonocardiopsis opalescens</name>
    <dbReference type="NCBI Taxonomy" id="1144618"/>
    <lineage>
        <taxon>Bacteria</taxon>
        <taxon>Bacillati</taxon>
        <taxon>Actinomycetota</taxon>
        <taxon>Actinomycetes</taxon>
        <taxon>Streptosporangiales</taxon>
        <taxon>Allonocardiopsis</taxon>
    </lineage>
</organism>
<evidence type="ECO:0000256" key="4">
    <source>
        <dbReference type="PIRSR" id="PIRSR015582-1"/>
    </source>
</evidence>
<protein>
    <submittedName>
        <fullName evidence="7">Citrate lyase subunit beta/citryl-CoA lyase</fullName>
    </submittedName>
</protein>
<gene>
    <name evidence="7" type="ORF">CLV72_105501</name>
</gene>
<dbReference type="Proteomes" id="UP000237846">
    <property type="component" value="Unassembled WGS sequence"/>
</dbReference>
<evidence type="ECO:0000313" key="8">
    <source>
        <dbReference type="Proteomes" id="UP000237846"/>
    </source>
</evidence>
<dbReference type="PANTHER" id="PTHR32308">
    <property type="entry name" value="LYASE BETA SUBUNIT, PUTATIVE (AFU_ORTHOLOGUE AFUA_4G13030)-RELATED"/>
    <property type="match status" value="1"/>
</dbReference>
<proteinExistence type="predicted"/>
<evidence type="ECO:0000259" key="6">
    <source>
        <dbReference type="Pfam" id="PF03328"/>
    </source>
</evidence>
<feature type="binding site" evidence="5">
    <location>
        <position position="155"/>
    </location>
    <ligand>
        <name>Mg(2+)</name>
        <dbReference type="ChEBI" id="CHEBI:18420"/>
    </ligand>
</feature>
<dbReference type="Pfam" id="PF03328">
    <property type="entry name" value="HpcH_HpaI"/>
    <property type="match status" value="1"/>
</dbReference>
<feature type="domain" description="HpcH/HpaI aldolase/citrate lyase" evidence="6">
    <location>
        <begin position="1"/>
        <end position="224"/>
    </location>
</feature>
<keyword evidence="7" id="KW-0456">Lyase</keyword>
<feature type="binding site" evidence="4">
    <location>
        <position position="62"/>
    </location>
    <ligand>
        <name>substrate</name>
    </ligand>
</feature>
<name>A0A2T0Q3A1_9ACTN</name>
<dbReference type="AlphaFoldDB" id="A0A2T0Q3A1"/>
<dbReference type="EMBL" id="PVZC01000005">
    <property type="protein sequence ID" value="PRX98148.1"/>
    <property type="molecule type" value="Genomic_DNA"/>
</dbReference>
<evidence type="ECO:0000256" key="5">
    <source>
        <dbReference type="PIRSR" id="PIRSR015582-2"/>
    </source>
</evidence>
<dbReference type="GO" id="GO:0000287">
    <property type="term" value="F:magnesium ion binding"/>
    <property type="evidence" value="ECO:0007669"/>
    <property type="project" value="TreeGrafter"/>
</dbReference>
<feature type="binding site" evidence="5">
    <location>
        <position position="125"/>
    </location>
    <ligand>
        <name>Mg(2+)</name>
        <dbReference type="ChEBI" id="CHEBI:18420"/>
    </ligand>
</feature>
<sequence length="285" mass="29418">MLFVPGTRPDWAAKAVAAGADAVIMDLEDAVRAADKASARGAVAAVVAEQADASDGAALLVRINDLSSWAAADDVRAVVRAGLSGVVLPKVSGPADVAVAARLLDWAEAEAGLPAGSVALVPLLETASGLRSAYEVAAESRRVACLGALSARDGDIERALGFRWSAEGTETLALRSRVLLDARAAGVPNPVTGLWTDIADLGGLRRFAEQNRALGYDGMMAIHPTHVPVINEVFSPDAATLDRDRRLLAALDASGEGAVVFEGVMIDEAMAATARDRLRRYGGGG</sequence>
<comment type="cofactor">
    <cofactor evidence="1">
        <name>Mg(2+)</name>
        <dbReference type="ChEBI" id="CHEBI:18420"/>
    </cofactor>
</comment>
<evidence type="ECO:0000313" key="7">
    <source>
        <dbReference type="EMBL" id="PRX98148.1"/>
    </source>
</evidence>
<evidence type="ECO:0000256" key="3">
    <source>
        <dbReference type="ARBA" id="ARBA00022842"/>
    </source>
</evidence>
<dbReference type="SUPFAM" id="SSF51621">
    <property type="entry name" value="Phosphoenolpyruvate/pyruvate domain"/>
    <property type="match status" value="1"/>
</dbReference>
<keyword evidence="3 5" id="KW-0460">Magnesium</keyword>